<dbReference type="Proteomes" id="UP001057522">
    <property type="component" value="Unassembled WGS sequence"/>
</dbReference>
<proteinExistence type="predicted"/>
<evidence type="ECO:0000313" key="2">
    <source>
        <dbReference type="Proteomes" id="UP001057522"/>
    </source>
</evidence>
<comment type="caution">
    <text evidence="1">The sequence shown here is derived from an EMBL/GenBank/DDBJ whole genome shotgun (WGS) entry which is preliminary data.</text>
</comment>
<sequence length="64" mass="7448">MLDKLSFYLGADFYQKACKYVHYGISNMHLADLSLFVDISSEKLESQHIDYILLFNHQKDSDST</sequence>
<name>A0ABT0TWB2_9HELI</name>
<dbReference type="RefSeq" id="WP_250604994.1">
    <property type="nucleotide sequence ID" value="NZ_JAMOKX010000007.1"/>
</dbReference>
<gene>
    <name evidence="1" type="ORF">NCR95_07965</name>
</gene>
<reference evidence="1" key="1">
    <citation type="submission" date="2022-06" db="EMBL/GenBank/DDBJ databases">
        <title>Helicobacter colisuis sp. nov.</title>
        <authorList>
            <person name="Papic B."/>
            <person name="Gruntar I."/>
        </authorList>
    </citation>
    <scope>NUCLEOTIDE SEQUENCE</scope>
    <source>
        <strain evidence="1">11154-15</strain>
    </source>
</reference>
<accession>A0ABT0TWB2</accession>
<protein>
    <submittedName>
        <fullName evidence="1">Uncharacterized protein</fullName>
    </submittedName>
</protein>
<keyword evidence="2" id="KW-1185">Reference proteome</keyword>
<evidence type="ECO:0000313" key="1">
    <source>
        <dbReference type="EMBL" id="MCL9820094.1"/>
    </source>
</evidence>
<dbReference type="EMBL" id="JAMOKX010000007">
    <property type="protein sequence ID" value="MCL9820094.1"/>
    <property type="molecule type" value="Genomic_DNA"/>
</dbReference>
<organism evidence="1 2">
    <name type="scientific">Helicobacter colisuis</name>
    <dbReference type="NCBI Taxonomy" id="2949739"/>
    <lineage>
        <taxon>Bacteria</taxon>
        <taxon>Pseudomonadati</taxon>
        <taxon>Campylobacterota</taxon>
        <taxon>Epsilonproteobacteria</taxon>
        <taxon>Campylobacterales</taxon>
        <taxon>Helicobacteraceae</taxon>
        <taxon>Helicobacter</taxon>
    </lineage>
</organism>